<evidence type="ECO:0000313" key="2">
    <source>
        <dbReference type="Proteomes" id="UP001367030"/>
    </source>
</evidence>
<dbReference type="RefSeq" id="WP_340338850.1">
    <property type="nucleotide sequence ID" value="NZ_JBBKZS010000020.1"/>
</dbReference>
<gene>
    <name evidence="1" type="ORF">WKW79_29780</name>
</gene>
<protein>
    <submittedName>
        <fullName evidence="1">Uncharacterized protein</fullName>
    </submittedName>
</protein>
<reference evidence="1 2" key="1">
    <citation type="submission" date="2024-03" db="EMBL/GenBank/DDBJ databases">
        <title>Novel species of the genus Variovorax.</title>
        <authorList>
            <person name="Liu Q."/>
            <person name="Xin Y.-H."/>
        </authorList>
    </citation>
    <scope>NUCLEOTIDE SEQUENCE [LARGE SCALE GENOMIC DNA]</scope>
    <source>
        <strain evidence="1 2">KACC 18901</strain>
    </source>
</reference>
<comment type="caution">
    <text evidence="1">The sequence shown here is derived from an EMBL/GenBank/DDBJ whole genome shotgun (WGS) entry which is preliminary data.</text>
</comment>
<dbReference type="Proteomes" id="UP001367030">
    <property type="component" value="Unassembled WGS sequence"/>
</dbReference>
<proteinExistence type="predicted"/>
<dbReference type="EMBL" id="JBBKZS010000020">
    <property type="protein sequence ID" value="MEJ8858796.1"/>
    <property type="molecule type" value="Genomic_DNA"/>
</dbReference>
<organism evidence="1 2">
    <name type="scientific">Variovorax robiniae</name>
    <dbReference type="NCBI Taxonomy" id="1836199"/>
    <lineage>
        <taxon>Bacteria</taxon>
        <taxon>Pseudomonadati</taxon>
        <taxon>Pseudomonadota</taxon>
        <taxon>Betaproteobacteria</taxon>
        <taxon>Burkholderiales</taxon>
        <taxon>Comamonadaceae</taxon>
        <taxon>Variovorax</taxon>
    </lineage>
</organism>
<sequence>MALLRQCLRELRVKRREWSPSQDFYCDGQLDSAEGEALEPNANLLQALPARVLAFEPSALPSSADRAISRVMHAA</sequence>
<evidence type="ECO:0000313" key="1">
    <source>
        <dbReference type="EMBL" id="MEJ8858796.1"/>
    </source>
</evidence>
<keyword evidence="2" id="KW-1185">Reference proteome</keyword>
<name>A0ABU8XGD7_9BURK</name>
<accession>A0ABU8XGD7</accession>